<dbReference type="Pfam" id="PF13393">
    <property type="entry name" value="tRNA-synt_His"/>
    <property type="match status" value="1"/>
</dbReference>
<evidence type="ECO:0000256" key="9">
    <source>
        <dbReference type="PIRSR" id="PIRSR001549-1"/>
    </source>
</evidence>
<feature type="binding site" evidence="9">
    <location>
        <position position="125"/>
    </location>
    <ligand>
        <name>L-histidine</name>
        <dbReference type="ChEBI" id="CHEBI:57595"/>
    </ligand>
</feature>
<evidence type="ECO:0000256" key="8">
    <source>
        <dbReference type="HAMAP-Rule" id="MF_00125"/>
    </source>
</evidence>
<dbReference type="InterPro" id="IPR006195">
    <property type="entry name" value="aa-tRNA-synth_II"/>
</dbReference>
<keyword evidence="11" id="KW-0328">Glycosyltransferase</keyword>
<comment type="similarity">
    <text evidence="3 8">Belongs to the class-II aminoacyl-tRNA synthetase family. HisZ subfamily.</text>
</comment>
<evidence type="ECO:0000256" key="6">
    <source>
        <dbReference type="ARBA" id="ARBA00022490"/>
    </source>
</evidence>
<name>A0A8J2VF26_9BACL</name>
<evidence type="ECO:0000259" key="10">
    <source>
        <dbReference type="PROSITE" id="PS50862"/>
    </source>
</evidence>
<dbReference type="GO" id="GO:0000105">
    <property type="term" value="P:L-histidine biosynthetic process"/>
    <property type="evidence" value="ECO:0007669"/>
    <property type="project" value="UniProtKB-UniRule"/>
</dbReference>
<protein>
    <recommendedName>
        <fullName evidence="5 8">ATP phosphoribosyltransferase regulatory subunit</fullName>
    </recommendedName>
</protein>
<evidence type="ECO:0000313" key="11">
    <source>
        <dbReference type="EMBL" id="GGE04298.1"/>
    </source>
</evidence>
<feature type="binding site" evidence="9">
    <location>
        <begin position="274"/>
        <end position="275"/>
    </location>
    <ligand>
        <name>L-histidine</name>
        <dbReference type="ChEBI" id="CHEBI:57595"/>
    </ligand>
</feature>
<dbReference type="GO" id="GO:0005737">
    <property type="term" value="C:cytoplasm"/>
    <property type="evidence" value="ECO:0007669"/>
    <property type="project" value="UniProtKB-SubCell"/>
</dbReference>
<reference evidence="11" key="1">
    <citation type="journal article" date="2014" name="Int. J. Syst. Evol. Microbiol.">
        <title>Complete genome sequence of Corynebacterium casei LMG S-19264T (=DSM 44701T), isolated from a smear-ripened cheese.</title>
        <authorList>
            <consortium name="US DOE Joint Genome Institute (JGI-PGF)"/>
            <person name="Walter F."/>
            <person name="Albersmeier A."/>
            <person name="Kalinowski J."/>
            <person name="Ruckert C."/>
        </authorList>
    </citation>
    <scope>NUCLEOTIDE SEQUENCE</scope>
    <source>
        <strain evidence="11">CGMCC 1.15179</strain>
    </source>
</reference>
<sequence length="394" mass="44549">MAKPREFEKPTGVRDFPPRVAEKKRAVEERVRVCFERWGYREVITPTLEYFETVGGASAIEEHKLFKLLDRDGQTLVLRPDQTAPIARVVASMLREEPLPLRLYYHANVFRAQENEAGRNAEFYQSGVELVGDASPEADAEVVALAMEALQACEIEPLQIVVGHIGLLDGLLSERLTDRSQAALLKESLGQRNFVAYRNQVRRFQLPKEDEENLLSLLRIRGNREQLTVLRDLAHTGRTREAVSHLEAMWDALEDMGAAGHVVLDLSLVGSLDYYTGIYFEGYGSAKGAYLVSGGRYDRLLEQFDRPTPATGFGLKTDRLMEASPSFDREGERIALAYSPKAREEAFREARRLREAGQAVFLYRFKEGETAVPAAMRKSFDRVLEVKEDGHVRI</sequence>
<accession>A0A8J2VF26</accession>
<dbReference type="UniPathway" id="UPA00031">
    <property type="reaction ID" value="UER00006"/>
</dbReference>
<dbReference type="InterPro" id="IPR041715">
    <property type="entry name" value="HisRS-like_core"/>
</dbReference>
<dbReference type="InterPro" id="IPR045864">
    <property type="entry name" value="aa-tRNA-synth_II/BPL/LPL"/>
</dbReference>
<keyword evidence="8" id="KW-0368">Histidine biosynthesis</keyword>
<dbReference type="GO" id="GO:0140096">
    <property type="term" value="F:catalytic activity, acting on a protein"/>
    <property type="evidence" value="ECO:0007669"/>
    <property type="project" value="UniProtKB-ARBA"/>
</dbReference>
<keyword evidence="6 8" id="KW-0963">Cytoplasm</keyword>
<dbReference type="PROSITE" id="PS50862">
    <property type="entry name" value="AA_TRNA_LIGASE_II"/>
    <property type="match status" value="1"/>
</dbReference>
<comment type="miscellaneous">
    <text evidence="8">This function is generally fulfilled by the C-terminal part of HisG, which is missing in some bacteria such as this one.</text>
</comment>
<dbReference type="RefSeq" id="WP_188646027.1">
    <property type="nucleotide sequence ID" value="NZ_BMHQ01000001.1"/>
</dbReference>
<keyword evidence="12" id="KW-1185">Reference proteome</keyword>
<keyword evidence="8" id="KW-0028">Amino-acid biosynthesis</keyword>
<evidence type="ECO:0000256" key="2">
    <source>
        <dbReference type="ARBA" id="ARBA00004667"/>
    </source>
</evidence>
<comment type="pathway">
    <text evidence="2 8">Amino-acid biosynthesis; L-histidine biosynthesis; L-histidine from 5-phospho-alpha-D-ribose 1-diphosphate: step 1/9.</text>
</comment>
<dbReference type="PANTHER" id="PTHR43707:SF1">
    <property type="entry name" value="HISTIDINE--TRNA LIGASE, MITOCHONDRIAL-RELATED"/>
    <property type="match status" value="1"/>
</dbReference>
<dbReference type="HAMAP" id="MF_00125">
    <property type="entry name" value="HisZ"/>
    <property type="match status" value="1"/>
</dbReference>
<gene>
    <name evidence="8 11" type="primary">hisZ</name>
    <name evidence="11" type="ORF">GCM10011571_01590</name>
</gene>
<dbReference type="SUPFAM" id="SSF55681">
    <property type="entry name" value="Class II aaRS and biotin synthetases"/>
    <property type="match status" value="1"/>
</dbReference>
<comment type="subcellular location">
    <subcellularLocation>
        <location evidence="1 8">Cytoplasm</location>
    </subcellularLocation>
</comment>
<dbReference type="PANTHER" id="PTHR43707">
    <property type="entry name" value="HISTIDYL-TRNA SYNTHETASE"/>
    <property type="match status" value="1"/>
</dbReference>
<evidence type="ECO:0000256" key="7">
    <source>
        <dbReference type="ARBA" id="ARBA00025246"/>
    </source>
</evidence>
<dbReference type="GO" id="GO:0004821">
    <property type="term" value="F:histidine-tRNA ligase activity"/>
    <property type="evidence" value="ECO:0007669"/>
    <property type="project" value="TreeGrafter"/>
</dbReference>
<keyword evidence="11" id="KW-0808">Transferase</keyword>
<feature type="binding site" evidence="9">
    <location>
        <begin position="81"/>
        <end position="83"/>
    </location>
    <ligand>
        <name>L-histidine</name>
        <dbReference type="ChEBI" id="CHEBI:57595"/>
    </ligand>
</feature>
<dbReference type="EMBL" id="BMHQ01000001">
    <property type="protein sequence ID" value="GGE04298.1"/>
    <property type="molecule type" value="Genomic_DNA"/>
</dbReference>
<comment type="subunit">
    <text evidence="4 8">Heteromultimer composed of HisG and HisZ subunits.</text>
</comment>
<dbReference type="GO" id="GO:0016757">
    <property type="term" value="F:glycosyltransferase activity"/>
    <property type="evidence" value="ECO:0007669"/>
    <property type="project" value="UniProtKB-KW"/>
</dbReference>
<dbReference type="Proteomes" id="UP000625210">
    <property type="component" value="Unassembled WGS sequence"/>
</dbReference>
<evidence type="ECO:0000256" key="4">
    <source>
        <dbReference type="ARBA" id="ARBA00011496"/>
    </source>
</evidence>
<comment type="caution">
    <text evidence="11">The sequence shown here is derived from an EMBL/GenBank/DDBJ whole genome shotgun (WGS) entry which is preliminary data.</text>
</comment>
<dbReference type="InterPro" id="IPR004516">
    <property type="entry name" value="HisRS/HisZ"/>
</dbReference>
<proteinExistence type="inferred from homology"/>
<dbReference type="NCBIfam" id="NF008941">
    <property type="entry name" value="PRK12292.2-4"/>
    <property type="match status" value="1"/>
</dbReference>
<dbReference type="CDD" id="cd00773">
    <property type="entry name" value="HisRS-like_core"/>
    <property type="match status" value="1"/>
</dbReference>
<dbReference type="AlphaFoldDB" id="A0A8J2VF26"/>
<evidence type="ECO:0000256" key="5">
    <source>
        <dbReference type="ARBA" id="ARBA00020397"/>
    </source>
</evidence>
<evidence type="ECO:0000256" key="3">
    <source>
        <dbReference type="ARBA" id="ARBA00005539"/>
    </source>
</evidence>
<feature type="binding site" evidence="9">
    <location>
        <position position="111"/>
    </location>
    <ligand>
        <name>L-histidine</name>
        <dbReference type="ChEBI" id="CHEBI:57595"/>
    </ligand>
</feature>
<reference evidence="11" key="2">
    <citation type="submission" date="2020-09" db="EMBL/GenBank/DDBJ databases">
        <authorList>
            <person name="Sun Q."/>
            <person name="Zhou Y."/>
        </authorList>
    </citation>
    <scope>NUCLEOTIDE SEQUENCE</scope>
    <source>
        <strain evidence="11">CGMCC 1.15179</strain>
    </source>
</reference>
<organism evidence="11 12">
    <name type="scientific">Marinithermofilum abyssi</name>
    <dbReference type="NCBI Taxonomy" id="1571185"/>
    <lineage>
        <taxon>Bacteria</taxon>
        <taxon>Bacillati</taxon>
        <taxon>Bacillota</taxon>
        <taxon>Bacilli</taxon>
        <taxon>Bacillales</taxon>
        <taxon>Thermoactinomycetaceae</taxon>
        <taxon>Marinithermofilum</taxon>
    </lineage>
</organism>
<dbReference type="InterPro" id="IPR004517">
    <property type="entry name" value="HisZ"/>
</dbReference>
<feature type="binding site" evidence="9">
    <location>
        <position position="129"/>
    </location>
    <ligand>
        <name>L-histidine</name>
        <dbReference type="ChEBI" id="CHEBI:57595"/>
    </ligand>
</feature>
<evidence type="ECO:0000313" key="12">
    <source>
        <dbReference type="Proteomes" id="UP000625210"/>
    </source>
</evidence>
<feature type="domain" description="Aminoacyl-transfer RNA synthetases class-II family profile" evidence="10">
    <location>
        <begin position="36"/>
        <end position="321"/>
    </location>
</feature>
<comment type="function">
    <text evidence="7 8">Required for the first step of histidine biosynthesis. May allow the feedback regulation of ATP phosphoribosyltransferase activity by histidine.</text>
</comment>
<evidence type="ECO:0000256" key="1">
    <source>
        <dbReference type="ARBA" id="ARBA00004496"/>
    </source>
</evidence>
<dbReference type="Gene3D" id="3.30.930.10">
    <property type="entry name" value="Bira Bifunctional Protein, Domain 2"/>
    <property type="match status" value="1"/>
</dbReference>
<dbReference type="GO" id="GO:0006427">
    <property type="term" value="P:histidyl-tRNA aminoacylation"/>
    <property type="evidence" value="ECO:0007669"/>
    <property type="project" value="TreeGrafter"/>
</dbReference>
<dbReference type="PIRSF" id="PIRSF001549">
    <property type="entry name" value="His-tRNA_synth"/>
    <property type="match status" value="1"/>
</dbReference>
<dbReference type="NCBIfam" id="TIGR00443">
    <property type="entry name" value="hisZ_biosyn_reg"/>
    <property type="match status" value="1"/>
</dbReference>